<evidence type="ECO:0000313" key="3">
    <source>
        <dbReference type="EMBL" id="GGL39202.1"/>
    </source>
</evidence>
<comment type="caution">
    <text evidence="3">The sequence shown here is derived from an EMBL/GenBank/DDBJ whole genome shotgun (WGS) entry which is preliminary data.</text>
</comment>
<keyword evidence="4" id="KW-1185">Reference proteome</keyword>
<evidence type="ECO:0000313" key="4">
    <source>
        <dbReference type="Proteomes" id="UP000628840"/>
    </source>
</evidence>
<feature type="domain" description="UspA" evidence="2">
    <location>
        <begin position="1"/>
        <end position="146"/>
    </location>
</feature>
<sequence>MYEHILVPTDGSDASIEALDEAFELAERFEATVHALYVVDDAALASTGLDDMSFDTHVDDFFADMEAVGERATDRIREAAAEEGIDVVTAVVNGTPAHEIVTYANEHDIDLVVMATHGRRGVERVLLGSTTERVVRRANVPVLTVRIGAEKPPRGSTE</sequence>
<accession>A0A830F4S9</accession>
<dbReference type="RefSeq" id="WP_188883947.1">
    <property type="nucleotide sequence ID" value="NZ_BMPF01000003.1"/>
</dbReference>
<dbReference type="InterPro" id="IPR006016">
    <property type="entry name" value="UspA"/>
</dbReference>
<dbReference type="CDD" id="cd00293">
    <property type="entry name" value="USP-like"/>
    <property type="match status" value="1"/>
</dbReference>
<protein>
    <submittedName>
        <fullName evidence="3">Universal stress protein UspA</fullName>
    </submittedName>
</protein>
<proteinExistence type="inferred from homology"/>
<dbReference type="EMBL" id="BMPF01000003">
    <property type="protein sequence ID" value="GGL39202.1"/>
    <property type="molecule type" value="Genomic_DNA"/>
</dbReference>
<dbReference type="PANTHER" id="PTHR46268">
    <property type="entry name" value="STRESS RESPONSE PROTEIN NHAX"/>
    <property type="match status" value="1"/>
</dbReference>
<organism evidence="3 4">
    <name type="scientific">Halarchaeum grantii</name>
    <dbReference type="NCBI Taxonomy" id="1193105"/>
    <lineage>
        <taxon>Archaea</taxon>
        <taxon>Methanobacteriati</taxon>
        <taxon>Methanobacteriota</taxon>
        <taxon>Stenosarchaea group</taxon>
        <taxon>Halobacteria</taxon>
        <taxon>Halobacteriales</taxon>
        <taxon>Halobacteriaceae</taxon>
    </lineage>
</organism>
<dbReference type="InterPro" id="IPR006015">
    <property type="entry name" value="Universal_stress_UspA"/>
</dbReference>
<evidence type="ECO:0000259" key="2">
    <source>
        <dbReference type="Pfam" id="PF00582"/>
    </source>
</evidence>
<dbReference type="Pfam" id="PF00582">
    <property type="entry name" value="Usp"/>
    <property type="match status" value="1"/>
</dbReference>
<dbReference type="InterPro" id="IPR014729">
    <property type="entry name" value="Rossmann-like_a/b/a_fold"/>
</dbReference>
<dbReference type="PIRSF" id="PIRSF006276">
    <property type="entry name" value="UspA"/>
    <property type="match status" value="1"/>
</dbReference>
<dbReference type="OrthoDB" id="105697at2157"/>
<dbReference type="Gene3D" id="3.40.50.620">
    <property type="entry name" value="HUPs"/>
    <property type="match status" value="1"/>
</dbReference>
<gene>
    <name evidence="3" type="ORF">GCM10009037_23670</name>
</gene>
<dbReference type="PRINTS" id="PR01438">
    <property type="entry name" value="UNVRSLSTRESS"/>
</dbReference>
<dbReference type="AlphaFoldDB" id="A0A830F4S9"/>
<dbReference type="SUPFAM" id="SSF52402">
    <property type="entry name" value="Adenine nucleotide alpha hydrolases-like"/>
    <property type="match status" value="1"/>
</dbReference>
<dbReference type="Proteomes" id="UP000628840">
    <property type="component" value="Unassembled WGS sequence"/>
</dbReference>
<comment type="similarity">
    <text evidence="1">Belongs to the universal stress protein A family.</text>
</comment>
<reference evidence="3 4" key="1">
    <citation type="journal article" date="2019" name="Int. J. Syst. Evol. Microbiol.">
        <title>The Global Catalogue of Microorganisms (GCM) 10K type strain sequencing project: providing services to taxonomists for standard genome sequencing and annotation.</title>
        <authorList>
            <consortium name="The Broad Institute Genomics Platform"/>
            <consortium name="The Broad Institute Genome Sequencing Center for Infectious Disease"/>
            <person name="Wu L."/>
            <person name="Ma J."/>
        </authorList>
    </citation>
    <scope>NUCLEOTIDE SEQUENCE [LARGE SCALE GENOMIC DNA]</scope>
    <source>
        <strain evidence="3 4">JCM 19585</strain>
    </source>
</reference>
<evidence type="ECO:0000256" key="1">
    <source>
        <dbReference type="ARBA" id="ARBA00008791"/>
    </source>
</evidence>
<name>A0A830F4S9_9EURY</name>
<dbReference type="PANTHER" id="PTHR46268:SF6">
    <property type="entry name" value="UNIVERSAL STRESS PROTEIN UP12"/>
    <property type="match status" value="1"/>
</dbReference>